<evidence type="ECO:0000313" key="3">
    <source>
        <dbReference type="Proteomes" id="UP001212997"/>
    </source>
</evidence>
<organism evidence="2 3">
    <name type="scientific">Meripilus lineatus</name>
    <dbReference type="NCBI Taxonomy" id="2056292"/>
    <lineage>
        <taxon>Eukaryota</taxon>
        <taxon>Fungi</taxon>
        <taxon>Dikarya</taxon>
        <taxon>Basidiomycota</taxon>
        <taxon>Agaricomycotina</taxon>
        <taxon>Agaricomycetes</taxon>
        <taxon>Polyporales</taxon>
        <taxon>Meripilaceae</taxon>
        <taxon>Meripilus</taxon>
    </lineage>
</organism>
<protein>
    <submittedName>
        <fullName evidence="2">Uncharacterized protein</fullName>
    </submittedName>
</protein>
<comment type="caution">
    <text evidence="2">The sequence shown here is derived from an EMBL/GenBank/DDBJ whole genome shotgun (WGS) entry which is preliminary data.</text>
</comment>
<dbReference type="PRINTS" id="PR01217">
    <property type="entry name" value="PRICHEXTENSN"/>
</dbReference>
<sequence>MSTSGQGPAAQQAANSTISPGVRATSYTTLDQALTPSATSRGSRHPTFEQTAHNPHNPNSFTPPMASDGRYMYPQAQEAVAPPYGYPHYSAPPYEQAAQYPPNPQRPPPRNPSAPVHSPQQQAPPPQPAPFNPPPPAYPQPGYPPPGFAVPPGPPQWTPEGWTYPQPFPPQNPPPQETQTFAPPPPRPEVPPPNPPAEHRVHNGPPKVEPRREERIPRSEAAPHPKVRKTREPDPVPAPVPANPLGLDFVKLRESFQLIIDTSQAFATDPAHGRPIPTPETLERMLQAATYGAQALESAEKRVTTVTEVPQKPAERDGEETETNGNATPSGGQVARRHRHLSGGEVPWAQGHYAMLAA</sequence>
<feature type="compositionally biased region" description="Polar residues" evidence="1">
    <location>
        <begin position="12"/>
        <end position="41"/>
    </location>
</feature>
<feature type="region of interest" description="Disordered" evidence="1">
    <location>
        <begin position="1"/>
        <end position="242"/>
    </location>
</feature>
<feature type="region of interest" description="Disordered" evidence="1">
    <location>
        <begin position="302"/>
        <end position="350"/>
    </location>
</feature>
<evidence type="ECO:0000313" key="2">
    <source>
        <dbReference type="EMBL" id="KAJ3491388.1"/>
    </source>
</evidence>
<feature type="compositionally biased region" description="Pro residues" evidence="1">
    <location>
        <begin position="122"/>
        <end position="157"/>
    </location>
</feature>
<name>A0AAD5VBS3_9APHY</name>
<reference evidence="2" key="1">
    <citation type="submission" date="2022-07" db="EMBL/GenBank/DDBJ databases">
        <title>Genome Sequence of Physisporinus lineatus.</title>
        <authorList>
            <person name="Buettner E."/>
        </authorList>
    </citation>
    <scope>NUCLEOTIDE SEQUENCE</scope>
    <source>
        <strain evidence="2">VT162</strain>
    </source>
</reference>
<feature type="compositionally biased region" description="Polar residues" evidence="1">
    <location>
        <begin position="48"/>
        <end position="62"/>
    </location>
</feature>
<gene>
    <name evidence="2" type="ORF">NLI96_g744</name>
</gene>
<feature type="compositionally biased region" description="Pro residues" evidence="1">
    <location>
        <begin position="166"/>
        <end position="196"/>
    </location>
</feature>
<dbReference type="AlphaFoldDB" id="A0AAD5VBS3"/>
<feature type="compositionally biased region" description="Basic and acidic residues" evidence="1">
    <location>
        <begin position="208"/>
        <end position="223"/>
    </location>
</feature>
<proteinExistence type="predicted"/>
<feature type="compositionally biased region" description="Pro residues" evidence="1">
    <location>
        <begin position="101"/>
        <end position="112"/>
    </location>
</feature>
<dbReference type="EMBL" id="JANAWD010000013">
    <property type="protein sequence ID" value="KAJ3491388.1"/>
    <property type="molecule type" value="Genomic_DNA"/>
</dbReference>
<accession>A0AAD5VBS3</accession>
<keyword evidence="3" id="KW-1185">Reference proteome</keyword>
<evidence type="ECO:0000256" key="1">
    <source>
        <dbReference type="SAM" id="MobiDB-lite"/>
    </source>
</evidence>
<feature type="compositionally biased region" description="Low complexity" evidence="1">
    <location>
        <begin position="89"/>
        <end position="100"/>
    </location>
</feature>
<dbReference type="Proteomes" id="UP001212997">
    <property type="component" value="Unassembled WGS sequence"/>
</dbReference>